<dbReference type="InterPro" id="IPR051965">
    <property type="entry name" value="ChromReg_NeuronalGeneExpr"/>
</dbReference>
<dbReference type="InterPro" id="IPR036236">
    <property type="entry name" value="Znf_C2H2_sf"/>
</dbReference>
<feature type="domain" description="HMG box" evidence="6">
    <location>
        <begin position="260"/>
        <end position="328"/>
    </location>
</feature>
<dbReference type="OrthoDB" id="3213154at2759"/>
<dbReference type="Pfam" id="PF00505">
    <property type="entry name" value="HMG_box"/>
    <property type="match status" value="1"/>
</dbReference>
<keyword evidence="4" id="KW-0175">Coiled coil</keyword>
<dbReference type="PANTHER" id="PTHR46040:SF4">
    <property type="entry name" value="HMG BOX DOMAIN-CONTAINING PROTEIN"/>
    <property type="match status" value="1"/>
</dbReference>
<evidence type="ECO:0000256" key="4">
    <source>
        <dbReference type="SAM" id="Coils"/>
    </source>
</evidence>
<dbReference type="PROSITE" id="PS50118">
    <property type="entry name" value="HMG_BOX_2"/>
    <property type="match status" value="1"/>
</dbReference>
<evidence type="ECO:0000256" key="5">
    <source>
        <dbReference type="SAM" id="MobiDB-lite"/>
    </source>
</evidence>
<evidence type="ECO:0000313" key="8">
    <source>
        <dbReference type="Proteomes" id="UP000245119"/>
    </source>
</evidence>
<dbReference type="InterPro" id="IPR009071">
    <property type="entry name" value="HMG_box_dom"/>
</dbReference>
<dbReference type="STRING" id="400727.A0A2T7P9N8"/>
<evidence type="ECO:0000259" key="6">
    <source>
        <dbReference type="PROSITE" id="PS50118"/>
    </source>
</evidence>
<name>A0A2T7P9N8_POMCA</name>
<evidence type="ECO:0000256" key="1">
    <source>
        <dbReference type="ARBA" id="ARBA00023125"/>
    </source>
</evidence>
<dbReference type="Proteomes" id="UP000245119">
    <property type="component" value="Linkage Group LG5"/>
</dbReference>
<dbReference type="AlphaFoldDB" id="A0A2T7P9N8"/>
<evidence type="ECO:0000313" key="7">
    <source>
        <dbReference type="EMBL" id="PVD30132.1"/>
    </source>
</evidence>
<reference evidence="7 8" key="1">
    <citation type="submission" date="2018-04" db="EMBL/GenBank/DDBJ databases">
        <title>The genome of golden apple snail Pomacea canaliculata provides insight into stress tolerance and invasive adaptation.</title>
        <authorList>
            <person name="Liu C."/>
            <person name="Liu B."/>
            <person name="Ren Y."/>
            <person name="Zhang Y."/>
            <person name="Wang H."/>
            <person name="Li S."/>
            <person name="Jiang F."/>
            <person name="Yin L."/>
            <person name="Zhang G."/>
            <person name="Qian W."/>
            <person name="Fan W."/>
        </authorList>
    </citation>
    <scope>NUCLEOTIDE SEQUENCE [LARGE SCALE GENOMIC DNA]</scope>
    <source>
        <strain evidence="7">SZHN2017</strain>
        <tissue evidence="7">Muscle</tissue>
    </source>
</reference>
<comment type="caution">
    <text evidence="7">The sequence shown here is derived from an EMBL/GenBank/DDBJ whole genome shotgun (WGS) entry which is preliminary data.</text>
</comment>
<feature type="compositionally biased region" description="Basic residues" evidence="5">
    <location>
        <begin position="240"/>
        <end position="252"/>
    </location>
</feature>
<dbReference type="CDD" id="cd21980">
    <property type="entry name" value="HMG-box_HMG20"/>
    <property type="match status" value="1"/>
</dbReference>
<proteinExistence type="predicted"/>
<feature type="DNA-binding region" description="HMG box" evidence="3">
    <location>
        <begin position="260"/>
        <end position="328"/>
    </location>
</feature>
<keyword evidence="1 3" id="KW-0238">DNA-binding</keyword>
<accession>A0A2T7P9N8</accession>
<dbReference type="SUPFAM" id="SSF47095">
    <property type="entry name" value="HMG-box"/>
    <property type="match status" value="1"/>
</dbReference>
<dbReference type="SUPFAM" id="SSF57667">
    <property type="entry name" value="beta-beta-alpha zinc fingers"/>
    <property type="match status" value="1"/>
</dbReference>
<dbReference type="SMART" id="SM00398">
    <property type="entry name" value="HMG"/>
    <property type="match status" value="1"/>
</dbReference>
<dbReference type="EMBL" id="PZQS01000005">
    <property type="protein sequence ID" value="PVD30132.1"/>
    <property type="molecule type" value="Genomic_DNA"/>
</dbReference>
<dbReference type="GO" id="GO:0003677">
    <property type="term" value="F:DNA binding"/>
    <property type="evidence" value="ECO:0007669"/>
    <property type="project" value="UniProtKB-UniRule"/>
</dbReference>
<keyword evidence="2 3" id="KW-0539">Nucleus</keyword>
<dbReference type="InterPro" id="IPR036910">
    <property type="entry name" value="HMG_box_dom_sf"/>
</dbReference>
<feature type="region of interest" description="Disordered" evidence="5">
    <location>
        <begin position="237"/>
        <end position="258"/>
    </location>
</feature>
<organism evidence="7 8">
    <name type="scientific">Pomacea canaliculata</name>
    <name type="common">Golden apple snail</name>
    <dbReference type="NCBI Taxonomy" id="400727"/>
    <lineage>
        <taxon>Eukaryota</taxon>
        <taxon>Metazoa</taxon>
        <taxon>Spiralia</taxon>
        <taxon>Lophotrochozoa</taxon>
        <taxon>Mollusca</taxon>
        <taxon>Gastropoda</taxon>
        <taxon>Caenogastropoda</taxon>
        <taxon>Architaenioglossa</taxon>
        <taxon>Ampullarioidea</taxon>
        <taxon>Ampullariidae</taxon>
        <taxon>Pomacea</taxon>
    </lineage>
</organism>
<dbReference type="GO" id="GO:0005634">
    <property type="term" value="C:nucleus"/>
    <property type="evidence" value="ECO:0007669"/>
    <property type="project" value="UniProtKB-UniRule"/>
</dbReference>
<dbReference type="OMA" id="DIHGFMM"/>
<gene>
    <name evidence="7" type="ORF">C0Q70_09394</name>
</gene>
<protein>
    <recommendedName>
        <fullName evidence="6">HMG box domain-containing protein</fullName>
    </recommendedName>
</protein>
<feature type="coiled-coil region" evidence="4">
    <location>
        <begin position="387"/>
        <end position="414"/>
    </location>
</feature>
<evidence type="ECO:0000256" key="3">
    <source>
        <dbReference type="PROSITE-ProRule" id="PRU00267"/>
    </source>
</evidence>
<evidence type="ECO:0000256" key="2">
    <source>
        <dbReference type="ARBA" id="ARBA00023242"/>
    </source>
</evidence>
<sequence length="530" mass="58618">METSSEKSSKAFSTPLEICSSDGTTVVTTCKQETDIELFNTCETTVTSSSIPVVFSSGGNISVLTSKKSKLGAVEVCADMYSATTLETATTVPVVLSSEGISMDVLADVTEKSDITSASLSASLINKTAVLVETPRGLVLSVGNEMRAVAYSNLADNADVQNSQLLSLGNTYIPVALLSQQSGLMEDQGGEVVFEGTGVAEVDGDGIGEQDGPIICTNELPMVTQQVLTVPACDAEEPKKKNRGWPKGKRRKATPEVCGPRAPMTGYVLYAIDRRQQIKQSHPHIHFTEVTKILGQEWSSMSPDKKQKYLDEAEKDKQRYIEELQAFQKSEMYQTLMKKKKLKDGDQSDEAGAVFTDLEDDTDELQCKACNLYFSSLHNKKEHMLGRQHLQVITDKLEKELKKQEKQDAALKENHSTCEDIVSPDTSVLLSENMDNSESCKLSSPVDVNSFIVEFIQKNYGREQEILALRQSLRKYVQDNWSICKQIQELRECESRLRQDMKNLTAHTSTLSAQINNLKMVPTLFGIVDF</sequence>
<dbReference type="Gene3D" id="1.10.30.10">
    <property type="entry name" value="High mobility group box domain"/>
    <property type="match status" value="1"/>
</dbReference>
<dbReference type="GO" id="GO:0010468">
    <property type="term" value="P:regulation of gene expression"/>
    <property type="evidence" value="ECO:0007669"/>
    <property type="project" value="TreeGrafter"/>
</dbReference>
<dbReference type="PANTHER" id="PTHR46040">
    <property type="entry name" value="HIGH MOBILITY GROUP PROTEIN 2"/>
    <property type="match status" value="1"/>
</dbReference>
<keyword evidence="8" id="KW-1185">Reference proteome</keyword>